<dbReference type="Gene3D" id="3.40.630.30">
    <property type="match status" value="1"/>
</dbReference>
<reference evidence="2 3" key="1">
    <citation type="submission" date="2020-08" db="EMBL/GenBank/DDBJ databases">
        <title>A Genomic Blueprint of the Chicken Gut Microbiome.</title>
        <authorList>
            <person name="Gilroy R."/>
            <person name="Ravi A."/>
            <person name="Getino M."/>
            <person name="Pursley I."/>
            <person name="Horton D.L."/>
            <person name="Alikhan N.-F."/>
            <person name="Baker D."/>
            <person name="Gharbi K."/>
            <person name="Hall N."/>
            <person name="Watson M."/>
            <person name="Adriaenssens E.M."/>
            <person name="Foster-Nyarko E."/>
            <person name="Jarju S."/>
            <person name="Secka A."/>
            <person name="Antonio M."/>
            <person name="Oren A."/>
            <person name="Chaudhuri R."/>
            <person name="La Ragione R.M."/>
            <person name="Hildebrand F."/>
            <person name="Pallen M.J."/>
        </authorList>
    </citation>
    <scope>NUCLEOTIDE SEQUENCE [LARGE SCALE GENOMIC DNA]</scope>
    <source>
        <strain evidence="2 3">Sa1BUA1</strain>
    </source>
</reference>
<evidence type="ECO:0000313" key="3">
    <source>
        <dbReference type="Proteomes" id="UP000661894"/>
    </source>
</evidence>
<dbReference type="RefSeq" id="WP_251839973.1">
    <property type="nucleotide sequence ID" value="NZ_JACSPO010000006.1"/>
</dbReference>
<dbReference type="PROSITE" id="PS51186">
    <property type="entry name" value="GNAT"/>
    <property type="match status" value="1"/>
</dbReference>
<comment type="caution">
    <text evidence="2">The sequence shown here is derived from an EMBL/GenBank/DDBJ whole genome shotgun (WGS) entry which is preliminary data.</text>
</comment>
<dbReference type="PANTHER" id="PTHR43610">
    <property type="entry name" value="BLL6696 PROTEIN"/>
    <property type="match status" value="1"/>
</dbReference>
<dbReference type="Proteomes" id="UP000661894">
    <property type="component" value="Unassembled WGS sequence"/>
</dbReference>
<dbReference type="InterPro" id="IPR000182">
    <property type="entry name" value="GNAT_dom"/>
</dbReference>
<organism evidence="2 3">
    <name type="scientific">Oceanitalea stevensii</name>
    <dbReference type="NCBI Taxonomy" id="2763072"/>
    <lineage>
        <taxon>Bacteria</taxon>
        <taxon>Bacillati</taxon>
        <taxon>Actinomycetota</taxon>
        <taxon>Actinomycetes</taxon>
        <taxon>Micrococcales</taxon>
        <taxon>Bogoriellaceae</taxon>
        <taxon>Georgenia</taxon>
    </lineage>
</organism>
<keyword evidence="3" id="KW-1185">Reference proteome</keyword>
<dbReference type="Pfam" id="PF13302">
    <property type="entry name" value="Acetyltransf_3"/>
    <property type="match status" value="1"/>
</dbReference>
<evidence type="ECO:0000259" key="1">
    <source>
        <dbReference type="PROSITE" id="PS51186"/>
    </source>
</evidence>
<evidence type="ECO:0000313" key="2">
    <source>
        <dbReference type="EMBL" id="MBD8062867.1"/>
    </source>
</evidence>
<proteinExistence type="predicted"/>
<feature type="domain" description="N-acetyltransferase" evidence="1">
    <location>
        <begin position="17"/>
        <end position="187"/>
    </location>
</feature>
<dbReference type="EMBL" id="JACSPO010000006">
    <property type="protein sequence ID" value="MBD8062867.1"/>
    <property type="molecule type" value="Genomic_DNA"/>
</dbReference>
<name>A0ABR8Z3W3_9MICO</name>
<dbReference type="PANTHER" id="PTHR43610:SF1">
    <property type="entry name" value="N-ACETYLTRANSFERASE DOMAIN-CONTAINING PROTEIN"/>
    <property type="match status" value="1"/>
</dbReference>
<accession>A0ABR8Z3W3</accession>
<dbReference type="SUPFAM" id="SSF55729">
    <property type="entry name" value="Acyl-CoA N-acyltransferases (Nat)"/>
    <property type="match status" value="1"/>
</dbReference>
<dbReference type="InterPro" id="IPR016181">
    <property type="entry name" value="Acyl_CoA_acyltransferase"/>
</dbReference>
<sequence length="203" mass="22705">MVPSPWAHEPVLTGSLTTLRPYLDEDLPHILEALADPELLRLTGSVHSDEEARAAAHDAAQLHGWYSGLAAREDRLDLMVVDRDTGTWVGEVVLNDWDPGNESCNFRILLGPRGRDRGLGSEATRLLLDHAFTHLPLHRIALGVYAFNPRAQRVYEKAGFVVEGREREALRYDGARVDQLLMSVLRPEWAARQRVPAPPLVPQ</sequence>
<gene>
    <name evidence="2" type="ORF">H9624_11110</name>
</gene>
<protein>
    <submittedName>
        <fullName evidence="2">GNAT family N-acetyltransferase</fullName>
    </submittedName>
</protein>